<dbReference type="EMBL" id="CP015902">
    <property type="protein sequence ID" value="ARE20870.1"/>
    <property type="molecule type" value="Genomic_DNA"/>
</dbReference>
<dbReference type="Pfam" id="PF12459">
    <property type="entry name" value="DltX"/>
    <property type="match status" value="1"/>
</dbReference>
<accession>A0A0B8QP58</accession>
<dbReference type="Proteomes" id="UP000031847">
    <property type="component" value="Unassembled WGS sequence"/>
</dbReference>
<dbReference type="EMBL" id="CP031926">
    <property type="protein sequence ID" value="WFN84671.1"/>
    <property type="molecule type" value="Genomic_DNA"/>
</dbReference>
<reference evidence="6 25" key="7">
    <citation type="submission" date="2018-03" db="EMBL/GenBank/DDBJ databases">
        <title>Genome sequence of Lactococcus lactis strain 14B4 from almond drupe.</title>
        <authorList>
            <person name="Tran T.D."/>
            <person name="McGarvey J.A."/>
            <person name="Huynh S."/>
            <person name="Parker C.T."/>
        </authorList>
    </citation>
    <scope>NUCLEOTIDE SEQUENCE [LARGE SCALE GENOMIC DNA]</scope>
    <source>
        <strain evidence="6 25">14B4</strain>
    </source>
</reference>
<reference evidence="7 15" key="1">
    <citation type="submission" date="2015-01" db="EMBL/GenBank/DDBJ databases">
        <title>Lactococcus lactis subsp.lactis JCM 5805 whole genome shotgun sequence.</title>
        <authorList>
            <person name="Fujii T."/>
            <person name="Tomita Y."/>
            <person name="Ikushima S."/>
            <person name="Fujiwara D."/>
        </authorList>
    </citation>
    <scope>NUCLEOTIDE SEQUENCE [LARGE SCALE GENOMIC DNA]</scope>
    <source>
        <strain evidence="7 15">JCM 5805</strain>
    </source>
</reference>
<evidence type="ECO:0000313" key="7">
    <source>
        <dbReference type="EMBL" id="GAM80376.1"/>
    </source>
</evidence>
<dbReference type="Proteomes" id="UP000053612">
    <property type="component" value="Unassembled WGS sequence"/>
</dbReference>
<dbReference type="EMBL" id="LKLW01000090">
    <property type="protein sequence ID" value="KSU26492.1"/>
    <property type="molecule type" value="Genomic_DNA"/>
</dbReference>
<dbReference type="Proteomes" id="UP000052991">
    <property type="component" value="Unassembled WGS sequence"/>
</dbReference>
<dbReference type="EMBL" id="CP090823">
    <property type="protein sequence ID" value="ARD96285.1"/>
    <property type="molecule type" value="Genomic_DNA"/>
</dbReference>
<reference evidence="2" key="10">
    <citation type="submission" date="2023-09" db="EMBL/GenBank/DDBJ databases">
        <title>Complete Genomes and Methylome analysis of Lactococcus lactis subs lactis strains.</title>
        <authorList>
            <person name="Fomenkov A."/>
            <person name="McDonnell B."/>
            <person name="Sun L."/>
            <person name="Van Sinderen D."/>
            <person name="Roberts R.J."/>
        </authorList>
    </citation>
    <scope>NUCLEOTIDE SEQUENCE</scope>
    <source>
        <strain evidence="2">229</strain>
    </source>
</reference>
<evidence type="ECO:0000313" key="10">
    <source>
        <dbReference type="EMBL" id="KSU16567.1"/>
    </source>
</evidence>
<dbReference type="InterPro" id="IPR021008">
    <property type="entry name" value="DltX"/>
</dbReference>
<dbReference type="AlphaFoldDB" id="A0A0B8QP58"/>
<dbReference type="EMBL" id="PKRZ01000001">
    <property type="protein sequence ID" value="PLW61213.1"/>
    <property type="molecule type" value="Genomic_DNA"/>
</dbReference>
<gene>
    <name evidence="2" type="primary">dltX</name>
    <name evidence="13" type="ORF">CYU10_002292</name>
    <name evidence="7" type="ORF">JCM5805K_1487</name>
    <name evidence="8" type="ORF">KF282_0744</name>
    <name evidence="6" type="ORF">LL14B4_06670</name>
    <name evidence="14" type="ORF">LL223_02935</name>
    <name evidence="2" type="ORF">LL229_1404</name>
    <name evidence="3" type="ORF">LL275_1355</name>
    <name evidence="5" type="ORF">LLUC06_1325</name>
    <name evidence="4" type="ORF">LLUC11_1222</name>
    <name evidence="9" type="ORF">LMG8520_1206</name>
    <name evidence="10" type="ORF">LMG9449_2034</name>
    <name evidence="11" type="ORF">M20_1782</name>
    <name evidence="12" type="ORF">N42_1430</name>
</gene>
<dbReference type="Proteomes" id="UP000663169">
    <property type="component" value="Chromosome"/>
</dbReference>
<dbReference type="EMBL" id="LKLU01000100">
    <property type="protein sequence ID" value="KSU19940.1"/>
    <property type="molecule type" value="Genomic_DNA"/>
</dbReference>
<evidence type="ECO:0000313" key="3">
    <source>
        <dbReference type="EMBL" id="ARD98983.1"/>
    </source>
</evidence>
<name>A0A0B8QP58_LACLL</name>
<evidence type="ECO:0000313" key="9">
    <source>
        <dbReference type="EMBL" id="KSU10094.1"/>
    </source>
</evidence>
<evidence type="ECO:0000313" key="6">
    <source>
        <dbReference type="EMBL" id="AWN65872.1"/>
    </source>
</evidence>
<proteinExistence type="predicted"/>
<evidence type="ECO:0000313" key="17">
    <source>
        <dbReference type="Proteomes" id="UP000053058"/>
    </source>
</evidence>
<dbReference type="EMBL" id="LKLN01000012">
    <property type="protein sequence ID" value="KSU07197.1"/>
    <property type="molecule type" value="Genomic_DNA"/>
</dbReference>
<organism evidence="7 15">
    <name type="scientific">Lactococcus lactis subsp. lactis</name>
    <name type="common">Streptococcus lactis</name>
    <dbReference type="NCBI Taxonomy" id="1360"/>
    <lineage>
        <taxon>Bacteria</taxon>
        <taxon>Bacillati</taxon>
        <taxon>Bacillota</taxon>
        <taxon>Bacilli</taxon>
        <taxon>Lactobacillales</taxon>
        <taxon>Streptococcaceae</taxon>
        <taxon>Lactococcus</taxon>
    </lineage>
</organism>
<evidence type="ECO:0000313" key="2">
    <source>
        <dbReference type="EMBL" id="ARD96285.1"/>
    </source>
</evidence>
<evidence type="ECO:0000313" key="14">
    <source>
        <dbReference type="EMBL" id="WFN84671.1"/>
    </source>
</evidence>
<dbReference type="Proteomes" id="UP001055586">
    <property type="component" value="Chromosome"/>
</dbReference>
<dbReference type="Proteomes" id="UP000192095">
    <property type="component" value="Chromosome"/>
</dbReference>
<protein>
    <submittedName>
        <fullName evidence="13">D-Ala-teichoic acid biosynthesis protein</fullName>
    </submittedName>
    <submittedName>
        <fullName evidence="2">Teichoic acid D-Ala incorporation-associated protein DltX</fullName>
    </submittedName>
</protein>
<reference evidence="24" key="3">
    <citation type="submission" date="2016-08" db="EMBL/GenBank/DDBJ databases">
        <title>Comparative genomics of Lactococcus lactis strain WFLU12 isolated from the gastrointestinal tract of wild olive flounder (Paralichythys olivaceus).</title>
        <authorList>
            <person name="Nguyen T.L."/>
            <person name="Kim D.-H."/>
        </authorList>
    </citation>
    <scope>NUCLEOTIDE SEQUENCE [LARGE SCALE GENOMIC DNA]</scope>
    <source>
        <strain evidence="24">WFLU12</strain>
    </source>
</reference>
<reference evidence="16 17" key="2">
    <citation type="submission" date="2015-10" db="EMBL/GenBank/DDBJ databases">
        <title>Draft Genome Sequences of 11 Lactococcus lactis subspecies cremoris strains.</title>
        <authorList>
            <person name="Wels M."/>
            <person name="Backus L."/>
            <person name="Boekhorst J."/>
            <person name="Dijkstra A."/>
            <person name="Beerthuizen M."/>
            <person name="Kelly W."/>
            <person name="Siezen R."/>
            <person name="Bachmann H."/>
            <person name="Van Hijum S."/>
        </authorList>
    </citation>
    <scope>NUCLEOTIDE SEQUENCE [LARGE SCALE GENOMIC DNA]</scope>
    <source>
        <strain evidence="17">KF282</strain>
        <strain evidence="20">LMG8520</strain>
        <strain evidence="18">LMG9449</strain>
        <strain evidence="19">M20</strain>
        <strain evidence="16">N42</strain>
    </source>
</reference>
<evidence type="ECO:0000313" key="25">
    <source>
        <dbReference type="Proteomes" id="UP000245919"/>
    </source>
</evidence>
<evidence type="ECO:0000313" key="12">
    <source>
        <dbReference type="EMBL" id="KSU26492.1"/>
    </source>
</evidence>
<keyword evidence="1" id="KW-0472">Membrane</keyword>
<dbReference type="EMBL" id="CP028160">
    <property type="protein sequence ID" value="AWN65872.1"/>
    <property type="molecule type" value="Genomic_DNA"/>
</dbReference>
<evidence type="ECO:0000313" key="19">
    <source>
        <dbReference type="Proteomes" id="UP000053719"/>
    </source>
</evidence>
<dbReference type="PATRIC" id="fig|1360.100.peg.999"/>
<dbReference type="RefSeq" id="WP_003130223.1">
    <property type="nucleotide sequence ID" value="NZ_BAABQR010000002.1"/>
</dbReference>
<dbReference type="EMBL" id="BBSI01000022">
    <property type="protein sequence ID" value="GAM80376.1"/>
    <property type="molecule type" value="Genomic_DNA"/>
</dbReference>
<dbReference type="Proteomes" id="UP000245919">
    <property type="component" value="Chromosome"/>
</dbReference>
<evidence type="ECO:0000313" key="21">
    <source>
        <dbReference type="Proteomes" id="UP000192067"/>
    </source>
</evidence>
<dbReference type="Proteomes" id="UP000234865">
    <property type="component" value="Unassembled WGS sequence"/>
</dbReference>
<dbReference type="Proteomes" id="UP000192067">
    <property type="component" value="Chromosome"/>
</dbReference>
<sequence>MDKKKEIRLFLAKTVFYFIIILILLYLYSYSHTGGAHFIYNEF</sequence>
<evidence type="ECO:0000313" key="16">
    <source>
        <dbReference type="Proteomes" id="UP000052991"/>
    </source>
</evidence>
<keyword evidence="1" id="KW-1133">Transmembrane helix</keyword>
<dbReference type="EMBL" id="CP015897">
    <property type="protein sequence ID" value="ARD98983.1"/>
    <property type="molecule type" value="Genomic_DNA"/>
</dbReference>
<reference evidence="14" key="8">
    <citation type="journal article" date="2020" name="Mol. Microbiol.">
        <title>The CWPS Rubik's cube: Linking diversity of cell wall polysaccharide structures with the encoded biosynthetic machinery of selected Lactococcus lactis strains.</title>
        <authorList>
            <person name="Mahony J."/>
            <person name="Frantzen C."/>
            <person name="Vinogradov E."/>
            <person name="Sadovskaya I."/>
            <person name="Theodorou I."/>
            <person name="Kelleher P."/>
            <person name="Chapot-Chartier M.P."/>
            <person name="Cambillau C."/>
            <person name="Holo H."/>
            <person name="van Sinderen D."/>
        </authorList>
    </citation>
    <scope>NUCLEOTIDE SEQUENCE</scope>
    <source>
        <strain evidence="14">223</strain>
    </source>
</reference>
<dbReference type="EMBL" id="LKLP01000061">
    <property type="protein sequence ID" value="KSU10094.1"/>
    <property type="molecule type" value="Genomic_DNA"/>
</dbReference>
<dbReference type="EMBL" id="LKLS01000154">
    <property type="protein sequence ID" value="KSU16567.1"/>
    <property type="molecule type" value="Genomic_DNA"/>
</dbReference>
<evidence type="ECO:0000313" key="20">
    <source>
        <dbReference type="Proteomes" id="UP000054230"/>
    </source>
</evidence>
<dbReference type="GeneID" id="89633467"/>
<evidence type="ECO:0000313" key="4">
    <source>
        <dbReference type="EMBL" id="ARE13554.1"/>
    </source>
</evidence>
<evidence type="ECO:0000313" key="8">
    <source>
        <dbReference type="EMBL" id="KSU07197.1"/>
    </source>
</evidence>
<keyword evidence="1" id="KW-0812">Transmembrane</keyword>
<dbReference type="Proteomes" id="UP000192085">
    <property type="component" value="Chromosome"/>
</dbReference>
<dbReference type="Proteomes" id="UP000054230">
    <property type="component" value="Unassembled WGS sequence"/>
</dbReference>
<reference evidence="14" key="9">
    <citation type="submission" date="2023-04" db="EMBL/GenBank/DDBJ databases">
        <authorList>
            <person name="McDonnell B."/>
        </authorList>
    </citation>
    <scope>NUCLEOTIDE SEQUENCE</scope>
    <source>
        <strain evidence="14">223</strain>
        <strain evidence="5">UC06</strain>
    </source>
</reference>
<evidence type="ECO:0000313" key="23">
    <source>
        <dbReference type="Proteomes" id="UP000192095"/>
    </source>
</evidence>
<evidence type="ECO:0000313" key="13">
    <source>
        <dbReference type="EMBL" id="PLW61213.1"/>
    </source>
</evidence>
<evidence type="ECO:0000256" key="1">
    <source>
        <dbReference type="SAM" id="Phobius"/>
    </source>
</evidence>
<dbReference type="EMBL" id="CP015904">
    <property type="protein sequence ID" value="ARE13554.1"/>
    <property type="molecule type" value="Genomic_DNA"/>
</dbReference>
<reference evidence="8" key="6">
    <citation type="journal article" date="2017" name="Genome Announc.">
        <title>Draft Genome Sequences of 24 Lactococcus lactis Strains.</title>
        <authorList>
            <person name="Backus L."/>
            <person name="Wels M."/>
            <person name="Boekhorst J."/>
            <person name="Dijkstra A.R."/>
            <person name="Beerthuyzen M."/>
            <person name="Kelly W.J."/>
            <person name="Siezen R.J."/>
            <person name="van Hijum S.A."/>
            <person name="Bachmann H."/>
        </authorList>
    </citation>
    <scope>NUCLEOTIDE SEQUENCE</scope>
    <source>
        <strain evidence="8">KF282</strain>
        <strain evidence="9">LMG8520</strain>
        <strain evidence="10">LMG9447</strain>
        <strain evidence="11">M20</strain>
        <strain evidence="12">N42</strain>
    </source>
</reference>
<evidence type="ECO:0000313" key="11">
    <source>
        <dbReference type="EMBL" id="KSU19940.1"/>
    </source>
</evidence>
<evidence type="ECO:0000313" key="5">
    <source>
        <dbReference type="EMBL" id="ARE20870.1"/>
    </source>
</evidence>
<dbReference type="Proteomes" id="UP000053719">
    <property type="component" value="Unassembled WGS sequence"/>
</dbReference>
<evidence type="ECO:0000313" key="18">
    <source>
        <dbReference type="Proteomes" id="UP000053612"/>
    </source>
</evidence>
<evidence type="ECO:0000313" key="22">
    <source>
        <dbReference type="Proteomes" id="UP000192085"/>
    </source>
</evidence>
<reference evidence="13" key="4">
    <citation type="submission" date="2016-08" db="EMBL/GenBank/DDBJ databases">
        <title>Genome-wide comparison reveals a probiotic strain Lactococcus lactis WFLU12 isolated from the gastrointestinal tract of olive flounder (Paralichythys olivaceus) harboring genes supporting probiotic action.</title>
        <authorList>
            <person name="Nguyen T.L."/>
        </authorList>
    </citation>
    <scope>NUCLEOTIDE SEQUENCE</scope>
    <source>
        <strain evidence="13">WFLU12</strain>
    </source>
</reference>
<evidence type="ECO:0000313" key="24">
    <source>
        <dbReference type="Proteomes" id="UP000234865"/>
    </source>
</evidence>
<evidence type="ECO:0000313" key="15">
    <source>
        <dbReference type="Proteomes" id="UP000031847"/>
    </source>
</evidence>
<reference evidence="21 22" key="5">
    <citation type="journal article" date="2017" name="BMC Genomics">
        <title>Comparative and functional genomics of the Lactococcus lactis taxon; insights into evolution and niche adaptation.</title>
        <authorList>
            <person name="Kelleher P."/>
            <person name="Bottacini F."/>
            <person name="Mahony J."/>
            <person name="Kilcawley K.N."/>
            <person name="van Sinderen D."/>
        </authorList>
    </citation>
    <scope>NUCLEOTIDE SEQUENCE [LARGE SCALE GENOMIC DNA]</scope>
    <source>
        <strain evidence="3 22">275</strain>
        <strain evidence="5 23">UC06</strain>
        <strain evidence="4 21">UC11</strain>
    </source>
</reference>
<feature type="transmembrane region" description="Helical" evidence="1">
    <location>
        <begin position="7"/>
        <end position="28"/>
    </location>
</feature>
<dbReference type="Proteomes" id="UP000053058">
    <property type="component" value="Unassembled WGS sequence"/>
</dbReference>